<proteinExistence type="inferred from homology"/>
<reference evidence="11 12" key="1">
    <citation type="journal article" date="2012" name="J. Bacteriol.">
        <title>Draft Genome Sequences for Two Metal-Reducing Pelosinus fermentans Strains Isolated from a Cr(VI)-Contaminated Site and for Type Strain R7.</title>
        <authorList>
            <person name="Brown S.D."/>
            <person name="Podar M."/>
            <person name="Klingeman D.M."/>
            <person name="Johnson C.M."/>
            <person name="Yang Z.K."/>
            <person name="Utturkar S.M."/>
            <person name="Land M.L."/>
            <person name="Mosher J.J."/>
            <person name="Hurt R.A.Jr."/>
            <person name="Phelps T.J."/>
            <person name="Palumbo A.V."/>
            <person name="Arkin A.P."/>
            <person name="Hazen T.C."/>
            <person name="Elias D.A."/>
        </authorList>
    </citation>
    <scope>NUCLEOTIDE SEQUENCE [LARGE SCALE GENOMIC DNA]</scope>
    <source>
        <strain evidence="11 12">B4</strain>
    </source>
</reference>
<evidence type="ECO:0000256" key="2">
    <source>
        <dbReference type="ARBA" id="ARBA00007274"/>
    </source>
</evidence>
<keyword evidence="6 10" id="KW-0808">Transferase</keyword>
<dbReference type="PATRIC" id="fig|1149862.3.peg.3861"/>
<dbReference type="SUPFAM" id="SSF51161">
    <property type="entry name" value="Trimeric LpxA-like enzymes"/>
    <property type="match status" value="1"/>
</dbReference>
<dbReference type="Proteomes" id="UP000004324">
    <property type="component" value="Unassembled WGS sequence"/>
</dbReference>
<dbReference type="CDD" id="cd03354">
    <property type="entry name" value="LbH_SAT"/>
    <property type="match status" value="1"/>
</dbReference>
<dbReference type="InterPro" id="IPR001451">
    <property type="entry name" value="Hexapep"/>
</dbReference>
<evidence type="ECO:0000256" key="1">
    <source>
        <dbReference type="ARBA" id="ARBA00004876"/>
    </source>
</evidence>
<keyword evidence="8 10" id="KW-0012">Acyltransferase</keyword>
<dbReference type="GO" id="GO:0006535">
    <property type="term" value="P:cysteine biosynthetic process from serine"/>
    <property type="evidence" value="ECO:0007669"/>
    <property type="project" value="InterPro"/>
</dbReference>
<protein>
    <recommendedName>
        <fullName evidence="4 10">Serine acetyltransferase</fullName>
        <ecNumber evidence="3 10">2.3.1.30</ecNumber>
    </recommendedName>
</protein>
<dbReference type="AlphaFoldDB" id="I9ATT3"/>
<dbReference type="PIRSF" id="PIRSF000441">
    <property type="entry name" value="CysE"/>
    <property type="match status" value="1"/>
</dbReference>
<dbReference type="NCBIfam" id="NF041874">
    <property type="entry name" value="EPS_EpsC"/>
    <property type="match status" value="1"/>
</dbReference>
<evidence type="ECO:0000256" key="9">
    <source>
        <dbReference type="ARBA" id="ARBA00049486"/>
    </source>
</evidence>
<evidence type="ECO:0000256" key="6">
    <source>
        <dbReference type="ARBA" id="ARBA00022679"/>
    </source>
</evidence>
<dbReference type="InterPro" id="IPR045304">
    <property type="entry name" value="LbH_SAT"/>
</dbReference>
<keyword evidence="7" id="KW-0198">Cysteine biosynthesis</keyword>
<dbReference type="Gene3D" id="2.160.10.10">
    <property type="entry name" value="Hexapeptide repeat proteins"/>
    <property type="match status" value="1"/>
</dbReference>
<comment type="similarity">
    <text evidence="2 10">Belongs to the transferase hexapeptide repeat family.</text>
</comment>
<evidence type="ECO:0000256" key="5">
    <source>
        <dbReference type="ARBA" id="ARBA00022605"/>
    </source>
</evidence>
<comment type="pathway">
    <text evidence="1">Amino-acid biosynthesis; L-cysteine biosynthesis; L-cysteine from L-serine: step 1/2.</text>
</comment>
<gene>
    <name evidence="11" type="ORF">FB4_0858</name>
</gene>
<dbReference type="InterPro" id="IPR053376">
    <property type="entry name" value="Serine_acetyltransferase"/>
</dbReference>
<evidence type="ECO:0000313" key="12">
    <source>
        <dbReference type="Proteomes" id="UP000004324"/>
    </source>
</evidence>
<evidence type="ECO:0000256" key="3">
    <source>
        <dbReference type="ARBA" id="ARBA00013266"/>
    </source>
</evidence>
<dbReference type="OrthoDB" id="9801456at2"/>
<dbReference type="EC" id="2.3.1.30" evidence="3 10"/>
<dbReference type="Gene3D" id="1.10.3130.10">
    <property type="entry name" value="serine acetyltransferase, domain 1"/>
    <property type="match status" value="1"/>
</dbReference>
<keyword evidence="12" id="KW-1185">Reference proteome</keyword>
<dbReference type="PANTHER" id="PTHR42811">
    <property type="entry name" value="SERINE ACETYLTRANSFERASE"/>
    <property type="match status" value="1"/>
</dbReference>
<evidence type="ECO:0000256" key="10">
    <source>
        <dbReference type="PIRNR" id="PIRNR000441"/>
    </source>
</evidence>
<dbReference type="UniPathway" id="UPA00136">
    <property type="reaction ID" value="UER00199"/>
</dbReference>
<dbReference type="InterPro" id="IPR011004">
    <property type="entry name" value="Trimer_LpxA-like_sf"/>
</dbReference>
<keyword evidence="5" id="KW-0028">Amino-acid biosynthesis</keyword>
<comment type="catalytic activity">
    <reaction evidence="9 10">
        <text>L-serine + acetyl-CoA = O-acetyl-L-serine + CoA</text>
        <dbReference type="Rhea" id="RHEA:24560"/>
        <dbReference type="ChEBI" id="CHEBI:33384"/>
        <dbReference type="ChEBI" id="CHEBI:57287"/>
        <dbReference type="ChEBI" id="CHEBI:57288"/>
        <dbReference type="ChEBI" id="CHEBI:58340"/>
        <dbReference type="EC" id="2.3.1.30"/>
    </reaction>
</comment>
<evidence type="ECO:0000256" key="7">
    <source>
        <dbReference type="ARBA" id="ARBA00023192"/>
    </source>
</evidence>
<evidence type="ECO:0000256" key="8">
    <source>
        <dbReference type="ARBA" id="ARBA00023315"/>
    </source>
</evidence>
<dbReference type="RefSeq" id="WP_007937332.1">
    <property type="nucleotide sequence ID" value="NZ_AKVJ01000066.1"/>
</dbReference>
<sequence>MFALFEDIKAIYRNDPACKNVEFLLYPSFHAMITHRYLIWPLYRMGIPFLPRFFSQILRFLTGIEIHPGAKIKPGFFCDHGSGVVIGETVEIGRNCTLFHGVTLGGTGKEKGKRHPTIGDGVYIGHGASIMGPVTVGSRSKIGAKTVIVNRDVPCDCTVVGSPPRIIKVCERRTDLPLPMTHYRRINIQQEQSERDLIGVEERI</sequence>
<dbReference type="InterPro" id="IPR005881">
    <property type="entry name" value="Ser_O-AcTrfase"/>
</dbReference>
<dbReference type="GO" id="GO:0005737">
    <property type="term" value="C:cytoplasm"/>
    <property type="evidence" value="ECO:0007669"/>
    <property type="project" value="InterPro"/>
</dbReference>
<comment type="caution">
    <text evidence="11">The sequence shown here is derived from an EMBL/GenBank/DDBJ whole genome shotgun (WGS) entry which is preliminary data.</text>
</comment>
<accession>I9ATT3</accession>
<organism evidence="11 12">
    <name type="scientific">Pelosinus fermentans B4</name>
    <dbReference type="NCBI Taxonomy" id="1149862"/>
    <lineage>
        <taxon>Bacteria</taxon>
        <taxon>Bacillati</taxon>
        <taxon>Bacillota</taxon>
        <taxon>Negativicutes</taxon>
        <taxon>Selenomonadales</taxon>
        <taxon>Sporomusaceae</taxon>
        <taxon>Pelosinus</taxon>
    </lineage>
</organism>
<dbReference type="Pfam" id="PF00132">
    <property type="entry name" value="Hexapep"/>
    <property type="match status" value="1"/>
</dbReference>
<evidence type="ECO:0000313" key="11">
    <source>
        <dbReference type="EMBL" id="EIW16347.1"/>
    </source>
</evidence>
<name>I9ATT3_9FIRM</name>
<dbReference type="GO" id="GO:0009001">
    <property type="term" value="F:serine O-acetyltransferase activity"/>
    <property type="evidence" value="ECO:0007669"/>
    <property type="project" value="UniProtKB-EC"/>
</dbReference>
<dbReference type="FunFam" id="2.160.10.10:FF:000007">
    <property type="entry name" value="Serine acetyltransferase"/>
    <property type="match status" value="1"/>
</dbReference>
<dbReference type="EMBL" id="AKVJ01000066">
    <property type="protein sequence ID" value="EIW16347.1"/>
    <property type="molecule type" value="Genomic_DNA"/>
</dbReference>
<evidence type="ECO:0000256" key="4">
    <source>
        <dbReference type="ARBA" id="ARBA00018522"/>
    </source>
</evidence>
<dbReference type="InterPro" id="IPR042122">
    <property type="entry name" value="Ser_AcTrfase_N_sf"/>
</dbReference>